<reference evidence="1" key="1">
    <citation type="submission" date="2020-08" db="EMBL/GenBank/DDBJ databases">
        <title>Multicomponent nature underlies the extraordinary mechanical properties of spider dragline silk.</title>
        <authorList>
            <person name="Kono N."/>
            <person name="Nakamura H."/>
            <person name="Mori M."/>
            <person name="Yoshida Y."/>
            <person name="Ohtoshi R."/>
            <person name="Malay A.D."/>
            <person name="Moran D.A.P."/>
            <person name="Tomita M."/>
            <person name="Numata K."/>
            <person name="Arakawa K."/>
        </authorList>
    </citation>
    <scope>NUCLEOTIDE SEQUENCE</scope>
</reference>
<keyword evidence="2" id="KW-1185">Reference proteome</keyword>
<organism evidence="1 2">
    <name type="scientific">Trichonephila inaurata madagascariensis</name>
    <dbReference type="NCBI Taxonomy" id="2747483"/>
    <lineage>
        <taxon>Eukaryota</taxon>
        <taxon>Metazoa</taxon>
        <taxon>Ecdysozoa</taxon>
        <taxon>Arthropoda</taxon>
        <taxon>Chelicerata</taxon>
        <taxon>Arachnida</taxon>
        <taxon>Araneae</taxon>
        <taxon>Araneomorphae</taxon>
        <taxon>Entelegynae</taxon>
        <taxon>Araneoidea</taxon>
        <taxon>Nephilidae</taxon>
        <taxon>Trichonephila</taxon>
        <taxon>Trichonephila inaurata</taxon>
    </lineage>
</organism>
<evidence type="ECO:0000313" key="2">
    <source>
        <dbReference type="Proteomes" id="UP000886998"/>
    </source>
</evidence>
<dbReference type="EMBL" id="BMAV01013465">
    <property type="protein sequence ID" value="GFY61165.1"/>
    <property type="molecule type" value="Genomic_DNA"/>
</dbReference>
<proteinExistence type="predicted"/>
<gene>
    <name evidence="1" type="ORF">TNIN_448311</name>
</gene>
<dbReference type="AlphaFoldDB" id="A0A8X6XZ02"/>
<comment type="caution">
    <text evidence="1">The sequence shown here is derived from an EMBL/GenBank/DDBJ whole genome shotgun (WGS) entry which is preliminary data.</text>
</comment>
<sequence>MSCCITAMSPLIHRMLGRHGSESIKHFTPSTNSLLTGFSTIGISDSSPKIKIGFKYNRLDSVEDIKTNAMTKLLGRYHNRIFIVISSNGGNSEGLKKSTLKILPKCLPLYCSNK</sequence>
<evidence type="ECO:0000313" key="1">
    <source>
        <dbReference type="EMBL" id="GFY61165.1"/>
    </source>
</evidence>
<protein>
    <submittedName>
        <fullName evidence="1">Uncharacterized protein</fullName>
    </submittedName>
</protein>
<dbReference type="Proteomes" id="UP000886998">
    <property type="component" value="Unassembled WGS sequence"/>
</dbReference>
<accession>A0A8X6XZ02</accession>
<name>A0A8X6XZ02_9ARAC</name>